<evidence type="ECO:0000313" key="2">
    <source>
        <dbReference type="EMBL" id="KAE9616097.1"/>
    </source>
</evidence>
<evidence type="ECO:0000313" key="3">
    <source>
        <dbReference type="Proteomes" id="UP000447434"/>
    </source>
</evidence>
<reference evidence="3" key="1">
    <citation type="journal article" date="2020" name="Nat. Commun.">
        <title>Genome sequence of the cluster root forming white lupin.</title>
        <authorList>
            <person name="Hufnagel B."/>
            <person name="Marques A."/>
            <person name="Soriano A."/>
            <person name="Marques L."/>
            <person name="Divol F."/>
            <person name="Doumas P."/>
            <person name="Sallet E."/>
            <person name="Mancinotti D."/>
            <person name="Carrere S."/>
            <person name="Marande W."/>
            <person name="Arribat S."/>
            <person name="Keller J."/>
            <person name="Huneau C."/>
            <person name="Blein T."/>
            <person name="Aime D."/>
            <person name="Laguerre M."/>
            <person name="Taylor J."/>
            <person name="Schubert V."/>
            <person name="Nelson M."/>
            <person name="Geu-Flores F."/>
            <person name="Crespi M."/>
            <person name="Gallardo-Guerrero K."/>
            <person name="Delaux P.-M."/>
            <person name="Salse J."/>
            <person name="Berges H."/>
            <person name="Guyot R."/>
            <person name="Gouzy J."/>
            <person name="Peret B."/>
        </authorList>
    </citation>
    <scope>NUCLEOTIDE SEQUENCE [LARGE SCALE GENOMIC DNA]</scope>
    <source>
        <strain evidence="3">cv. Amiga</strain>
    </source>
</reference>
<keyword evidence="1" id="KW-1133">Transmembrane helix</keyword>
<name>A0A6A4QRB1_LUPAL</name>
<dbReference type="AlphaFoldDB" id="A0A6A4QRB1"/>
<organism evidence="2 3">
    <name type="scientific">Lupinus albus</name>
    <name type="common">White lupine</name>
    <name type="synonym">Lupinus termis</name>
    <dbReference type="NCBI Taxonomy" id="3870"/>
    <lineage>
        <taxon>Eukaryota</taxon>
        <taxon>Viridiplantae</taxon>
        <taxon>Streptophyta</taxon>
        <taxon>Embryophyta</taxon>
        <taxon>Tracheophyta</taxon>
        <taxon>Spermatophyta</taxon>
        <taxon>Magnoliopsida</taxon>
        <taxon>eudicotyledons</taxon>
        <taxon>Gunneridae</taxon>
        <taxon>Pentapetalae</taxon>
        <taxon>rosids</taxon>
        <taxon>fabids</taxon>
        <taxon>Fabales</taxon>
        <taxon>Fabaceae</taxon>
        <taxon>Papilionoideae</taxon>
        <taxon>50 kb inversion clade</taxon>
        <taxon>genistoids sensu lato</taxon>
        <taxon>core genistoids</taxon>
        <taxon>Genisteae</taxon>
        <taxon>Lupinus</taxon>
    </lineage>
</organism>
<keyword evidence="3" id="KW-1185">Reference proteome</keyword>
<evidence type="ECO:0000256" key="1">
    <source>
        <dbReference type="SAM" id="Phobius"/>
    </source>
</evidence>
<dbReference type="Proteomes" id="UP000447434">
    <property type="component" value="Chromosome 4"/>
</dbReference>
<comment type="caution">
    <text evidence="2">The sequence shown here is derived from an EMBL/GenBank/DDBJ whole genome shotgun (WGS) entry which is preliminary data.</text>
</comment>
<keyword evidence="1" id="KW-0472">Membrane</keyword>
<protein>
    <submittedName>
        <fullName evidence="2">Uncharacterized protein</fullName>
    </submittedName>
</protein>
<feature type="transmembrane region" description="Helical" evidence="1">
    <location>
        <begin position="14"/>
        <end position="35"/>
    </location>
</feature>
<proteinExistence type="predicted"/>
<sequence>MVNAPRKILKLKKYLHVIKCFKFTVVVIYVVFLGVKKPFVYKYNPQSLDPQQI</sequence>
<keyword evidence="1" id="KW-0812">Transmembrane</keyword>
<accession>A0A6A4QRB1</accession>
<gene>
    <name evidence="2" type="ORF">Lalb_Chr04g0262151</name>
</gene>
<dbReference type="EMBL" id="WOCE01000004">
    <property type="protein sequence ID" value="KAE9616097.1"/>
    <property type="molecule type" value="Genomic_DNA"/>
</dbReference>